<dbReference type="RefSeq" id="WP_161316698.1">
    <property type="nucleotide sequence ID" value="NZ_WTUW01000009.1"/>
</dbReference>
<accession>A0A6L8WDA2</accession>
<keyword evidence="1" id="KW-0472">Membrane</keyword>
<feature type="transmembrane region" description="Helical" evidence="1">
    <location>
        <begin position="21"/>
        <end position="45"/>
    </location>
</feature>
<protein>
    <submittedName>
        <fullName evidence="2">Uncharacterized protein</fullName>
    </submittedName>
</protein>
<keyword evidence="3" id="KW-1185">Reference proteome</keyword>
<sequence>MANKSKKAEQATESKMGQNFIIVWILVLSGLGIVFVPPTMLVLIAGMIPSFVALLLPNDRPGGPAAMMAFNLAGVIPVIGILWERGQTFHEAFKILSDVYMWLAMLSGAGLAVFLAWGVPIVVFAVYEMQAKATLGRLQKQRAKLIEEWGGQFVTDVKDLEQEQP</sequence>
<gene>
    <name evidence="2" type="ORF">GQE98_15925</name>
</gene>
<organism evidence="2 3">
    <name type="scientific">Sneathiella litorea</name>
    <dbReference type="NCBI Taxonomy" id="2606216"/>
    <lineage>
        <taxon>Bacteria</taxon>
        <taxon>Pseudomonadati</taxon>
        <taxon>Pseudomonadota</taxon>
        <taxon>Alphaproteobacteria</taxon>
        <taxon>Sneathiellales</taxon>
        <taxon>Sneathiellaceae</taxon>
        <taxon>Sneathiella</taxon>
    </lineage>
</organism>
<keyword evidence="1" id="KW-1133">Transmembrane helix</keyword>
<dbReference type="AlphaFoldDB" id="A0A6L8WDA2"/>
<proteinExistence type="predicted"/>
<comment type="caution">
    <text evidence="2">The sequence shown here is derived from an EMBL/GenBank/DDBJ whole genome shotgun (WGS) entry which is preliminary data.</text>
</comment>
<evidence type="ECO:0000256" key="1">
    <source>
        <dbReference type="SAM" id="Phobius"/>
    </source>
</evidence>
<dbReference type="EMBL" id="WTUW01000009">
    <property type="protein sequence ID" value="MZR32127.1"/>
    <property type="molecule type" value="Genomic_DNA"/>
</dbReference>
<keyword evidence="1" id="KW-0812">Transmembrane</keyword>
<name>A0A6L8WDA2_9PROT</name>
<reference evidence="2 3" key="1">
    <citation type="submission" date="2019-12" db="EMBL/GenBank/DDBJ databases">
        <title>Snethiella sp. nov. sp. isolated from sea sand.</title>
        <authorList>
            <person name="Kim J."/>
            <person name="Jeong S.E."/>
            <person name="Jung H.S."/>
            <person name="Jeon C.O."/>
        </authorList>
    </citation>
    <scope>NUCLEOTIDE SEQUENCE [LARGE SCALE GENOMIC DNA]</scope>
    <source>
        <strain evidence="2 3">DP05</strain>
    </source>
</reference>
<evidence type="ECO:0000313" key="2">
    <source>
        <dbReference type="EMBL" id="MZR32127.1"/>
    </source>
</evidence>
<evidence type="ECO:0000313" key="3">
    <source>
        <dbReference type="Proteomes" id="UP000476030"/>
    </source>
</evidence>
<feature type="transmembrane region" description="Helical" evidence="1">
    <location>
        <begin position="103"/>
        <end position="127"/>
    </location>
</feature>
<feature type="transmembrane region" description="Helical" evidence="1">
    <location>
        <begin position="65"/>
        <end position="83"/>
    </location>
</feature>
<dbReference type="Proteomes" id="UP000476030">
    <property type="component" value="Unassembled WGS sequence"/>
</dbReference>